<feature type="compositionally biased region" description="Polar residues" evidence="1">
    <location>
        <begin position="1"/>
        <end position="21"/>
    </location>
</feature>
<feature type="region of interest" description="Disordered" evidence="1">
    <location>
        <begin position="1"/>
        <end position="34"/>
    </location>
</feature>
<organism evidence="2 3">
    <name type="scientific">Portunus trituberculatus</name>
    <name type="common">Swimming crab</name>
    <name type="synonym">Neptunus trituberculatus</name>
    <dbReference type="NCBI Taxonomy" id="210409"/>
    <lineage>
        <taxon>Eukaryota</taxon>
        <taxon>Metazoa</taxon>
        <taxon>Ecdysozoa</taxon>
        <taxon>Arthropoda</taxon>
        <taxon>Crustacea</taxon>
        <taxon>Multicrustacea</taxon>
        <taxon>Malacostraca</taxon>
        <taxon>Eumalacostraca</taxon>
        <taxon>Eucarida</taxon>
        <taxon>Decapoda</taxon>
        <taxon>Pleocyemata</taxon>
        <taxon>Brachyura</taxon>
        <taxon>Eubrachyura</taxon>
        <taxon>Portunoidea</taxon>
        <taxon>Portunidae</taxon>
        <taxon>Portuninae</taxon>
        <taxon>Portunus</taxon>
    </lineage>
</organism>
<comment type="caution">
    <text evidence="2">The sequence shown here is derived from an EMBL/GenBank/DDBJ whole genome shotgun (WGS) entry which is preliminary data.</text>
</comment>
<gene>
    <name evidence="2" type="ORF">E2C01_057400</name>
</gene>
<name>A0A5B7GZW2_PORTR</name>
<dbReference type="AlphaFoldDB" id="A0A5B7GZW2"/>
<evidence type="ECO:0000313" key="2">
    <source>
        <dbReference type="EMBL" id="MPC63303.1"/>
    </source>
</evidence>
<reference evidence="2 3" key="1">
    <citation type="submission" date="2019-05" db="EMBL/GenBank/DDBJ databases">
        <title>Another draft genome of Portunus trituberculatus and its Hox gene families provides insights of decapod evolution.</title>
        <authorList>
            <person name="Jeong J.-H."/>
            <person name="Song I."/>
            <person name="Kim S."/>
            <person name="Choi T."/>
            <person name="Kim D."/>
            <person name="Ryu S."/>
            <person name="Kim W."/>
        </authorList>
    </citation>
    <scope>NUCLEOTIDE SEQUENCE [LARGE SCALE GENOMIC DNA]</scope>
    <source>
        <tissue evidence="2">Muscle</tissue>
    </source>
</reference>
<proteinExistence type="predicted"/>
<sequence>MTATPAITVSTKDSKNKNSGASPLHVATAASSTRHDLLKKKLLNGLQDKNRFVKVVSDHEKH</sequence>
<protein>
    <submittedName>
        <fullName evidence="2">Uncharacterized protein</fullName>
    </submittedName>
</protein>
<dbReference type="Proteomes" id="UP000324222">
    <property type="component" value="Unassembled WGS sequence"/>
</dbReference>
<dbReference type="EMBL" id="VSRR010020641">
    <property type="protein sequence ID" value="MPC63303.1"/>
    <property type="molecule type" value="Genomic_DNA"/>
</dbReference>
<evidence type="ECO:0000256" key="1">
    <source>
        <dbReference type="SAM" id="MobiDB-lite"/>
    </source>
</evidence>
<keyword evidence="3" id="KW-1185">Reference proteome</keyword>
<evidence type="ECO:0000313" key="3">
    <source>
        <dbReference type="Proteomes" id="UP000324222"/>
    </source>
</evidence>
<accession>A0A5B7GZW2</accession>